<sequence length="567" mass="63218" precursor="true">MSRSFPFTNRRRNASLRASCVGLGFAILLSVFSSATCWAYTPEDPVVQKMVDRGVAYLETTKPRGHGEQILAAYAHLKCMHDPDVPMVKKGIEEAVKFANHSKSVSDHERTYIIGVAVLLLAEADPNVYRDELEKLQKMLFKIQQPGGGFGYPGGATGDISQTQYAMLAIWTLDRNGIPLDYGKVVKTILFLLRVQDVTGTWPYQAKDPGPGKPLIPQAKTTYSMGLAGGSSLLIAGDALRLWGDTDSDDDPGIPGLPTAIKLYKEDTNKSRRKTANVSQKPIKNSIAFLGRYTQSKPYKRSAGKDWYYYIIYTLERYESFVEIAYGLPKDKSPAWYNKGVEELRKYQNEKGGWSDISHTTPTGSTSFALLFLIRSTQKAIFSIGAGAMGGGLGFPKDTTNLKVDGTQIKGQSADVSVVEMLKALEEDGGSDVEGKSIPDDLQLDPDPKVRRAQIDRFERLVRGSRSYQARRIAAKLLGKSDEMRVVPALIYALGDPDTPTRRFARDGLRFISRKFDGMGEMPDRPSDVDDAEAMGQWNQEMSEIQDKWRRWYRSVDPTYVFLDYDL</sequence>
<keyword evidence="1" id="KW-0732">Signal</keyword>
<evidence type="ECO:0000256" key="1">
    <source>
        <dbReference type="SAM" id="SignalP"/>
    </source>
</evidence>
<gene>
    <name evidence="2" type="ORF">LF1_33290</name>
</gene>
<evidence type="ECO:0000313" key="2">
    <source>
        <dbReference type="EMBL" id="KAA1260788.1"/>
    </source>
</evidence>
<name>A0A5B1CI17_9BACT</name>
<dbReference type="SUPFAM" id="SSF48239">
    <property type="entry name" value="Terpenoid cyclases/Protein prenyltransferases"/>
    <property type="match status" value="1"/>
</dbReference>
<dbReference type="InterPro" id="IPR008930">
    <property type="entry name" value="Terpenoid_cyclase/PrenylTrfase"/>
</dbReference>
<dbReference type="Gene3D" id="1.25.10.10">
    <property type="entry name" value="Leucine-rich Repeat Variant"/>
    <property type="match status" value="1"/>
</dbReference>
<dbReference type="EMBL" id="VRLW01000001">
    <property type="protein sequence ID" value="KAA1260788.1"/>
    <property type="molecule type" value="Genomic_DNA"/>
</dbReference>
<organism evidence="2 3">
    <name type="scientific">Rubripirellula obstinata</name>
    <dbReference type="NCBI Taxonomy" id="406547"/>
    <lineage>
        <taxon>Bacteria</taxon>
        <taxon>Pseudomonadati</taxon>
        <taxon>Planctomycetota</taxon>
        <taxon>Planctomycetia</taxon>
        <taxon>Pirellulales</taxon>
        <taxon>Pirellulaceae</taxon>
        <taxon>Rubripirellula</taxon>
    </lineage>
</organism>
<evidence type="ECO:0000313" key="3">
    <source>
        <dbReference type="Proteomes" id="UP000322699"/>
    </source>
</evidence>
<protein>
    <recommendedName>
        <fullName evidence="4">Prenyltransferase and squalene oxidase repeat protein</fullName>
    </recommendedName>
</protein>
<dbReference type="InterPro" id="IPR016024">
    <property type="entry name" value="ARM-type_fold"/>
</dbReference>
<proteinExistence type="predicted"/>
<comment type="caution">
    <text evidence="2">The sequence shown here is derived from an EMBL/GenBank/DDBJ whole genome shotgun (WGS) entry which is preliminary data.</text>
</comment>
<reference evidence="2 3" key="1">
    <citation type="submission" date="2019-08" db="EMBL/GenBank/DDBJ databases">
        <title>Deep-cultivation of Planctomycetes and their phenomic and genomic characterization uncovers novel biology.</title>
        <authorList>
            <person name="Wiegand S."/>
            <person name="Jogler M."/>
            <person name="Boedeker C."/>
            <person name="Pinto D."/>
            <person name="Vollmers J."/>
            <person name="Rivas-Marin E."/>
            <person name="Kohn T."/>
            <person name="Peeters S.H."/>
            <person name="Heuer A."/>
            <person name="Rast P."/>
            <person name="Oberbeckmann S."/>
            <person name="Bunk B."/>
            <person name="Jeske O."/>
            <person name="Meyerdierks A."/>
            <person name="Storesund J.E."/>
            <person name="Kallscheuer N."/>
            <person name="Luecker S."/>
            <person name="Lage O.M."/>
            <person name="Pohl T."/>
            <person name="Merkel B.J."/>
            <person name="Hornburger P."/>
            <person name="Mueller R.-W."/>
            <person name="Bruemmer F."/>
            <person name="Labrenz M."/>
            <person name="Spormann A.M."/>
            <person name="Op Den Camp H."/>
            <person name="Overmann J."/>
            <person name="Amann R."/>
            <person name="Jetten M.S.M."/>
            <person name="Mascher T."/>
            <person name="Medema M.H."/>
            <person name="Devos D.P."/>
            <person name="Kaster A.-K."/>
            <person name="Ovreas L."/>
            <person name="Rohde M."/>
            <person name="Galperin M.Y."/>
            <person name="Jogler C."/>
        </authorList>
    </citation>
    <scope>NUCLEOTIDE SEQUENCE [LARGE SCALE GENOMIC DNA]</scope>
    <source>
        <strain evidence="2 3">LF1</strain>
    </source>
</reference>
<dbReference type="Gene3D" id="1.50.10.20">
    <property type="match status" value="1"/>
</dbReference>
<dbReference type="InterPro" id="IPR011989">
    <property type="entry name" value="ARM-like"/>
</dbReference>
<feature type="chain" id="PRO_5022984337" description="Prenyltransferase and squalene oxidase repeat protein" evidence="1">
    <location>
        <begin position="36"/>
        <end position="567"/>
    </location>
</feature>
<accession>A0A5B1CI17</accession>
<dbReference type="SUPFAM" id="SSF48371">
    <property type="entry name" value="ARM repeat"/>
    <property type="match status" value="1"/>
</dbReference>
<dbReference type="AlphaFoldDB" id="A0A5B1CI17"/>
<keyword evidence="3" id="KW-1185">Reference proteome</keyword>
<feature type="signal peptide" evidence="1">
    <location>
        <begin position="1"/>
        <end position="35"/>
    </location>
</feature>
<dbReference type="RefSeq" id="WP_068258493.1">
    <property type="nucleotide sequence ID" value="NZ_LWSK01000005.1"/>
</dbReference>
<evidence type="ECO:0008006" key="4">
    <source>
        <dbReference type="Google" id="ProtNLM"/>
    </source>
</evidence>
<dbReference type="Proteomes" id="UP000322699">
    <property type="component" value="Unassembled WGS sequence"/>
</dbReference>